<proteinExistence type="inferred from homology"/>
<protein>
    <recommendedName>
        <fullName evidence="2">Anti-sigma factor antagonist</fullName>
    </recommendedName>
</protein>
<dbReference type="CDD" id="cd07043">
    <property type="entry name" value="STAS_anti-anti-sigma_factors"/>
    <property type="match status" value="1"/>
</dbReference>
<dbReference type="InterPro" id="IPR036513">
    <property type="entry name" value="STAS_dom_sf"/>
</dbReference>
<dbReference type="InterPro" id="IPR003658">
    <property type="entry name" value="Anti-sigma_ant"/>
</dbReference>
<organism evidence="4 5">
    <name type="scientific">Aerophobetes bacterium</name>
    <dbReference type="NCBI Taxonomy" id="2030807"/>
    <lineage>
        <taxon>Bacteria</taxon>
        <taxon>Candidatus Aerophobota</taxon>
    </lineage>
</organism>
<name>A0A523YRJ5_UNCAE</name>
<evidence type="ECO:0000256" key="1">
    <source>
        <dbReference type="ARBA" id="ARBA00009013"/>
    </source>
</evidence>
<dbReference type="GO" id="GO:0043856">
    <property type="term" value="F:anti-sigma factor antagonist activity"/>
    <property type="evidence" value="ECO:0007669"/>
    <property type="project" value="InterPro"/>
</dbReference>
<dbReference type="AlphaFoldDB" id="A0A523YRJ5"/>
<comment type="caution">
    <text evidence="4">The sequence shown here is derived from an EMBL/GenBank/DDBJ whole genome shotgun (WGS) entry which is preliminary data.</text>
</comment>
<evidence type="ECO:0000313" key="4">
    <source>
        <dbReference type="EMBL" id="TET94126.1"/>
    </source>
</evidence>
<dbReference type="SUPFAM" id="SSF52091">
    <property type="entry name" value="SpoIIaa-like"/>
    <property type="match status" value="1"/>
</dbReference>
<comment type="similarity">
    <text evidence="1 2">Belongs to the anti-sigma-factor antagonist family.</text>
</comment>
<dbReference type="Gene3D" id="3.30.750.24">
    <property type="entry name" value="STAS domain"/>
    <property type="match status" value="1"/>
</dbReference>
<evidence type="ECO:0000313" key="5">
    <source>
        <dbReference type="Proteomes" id="UP000316925"/>
    </source>
</evidence>
<sequence length="110" mass="12253">MQITQKQEGEVHIFSLNGRFDAHSAGNVENELNLVISKGEHNLLVDLDGVEYISSAGLRVLLAATKKLKKGKGEIKLCCLKPYVKEVFDIAGFTQIFKIYHTVEEATQSF</sequence>
<dbReference type="PROSITE" id="PS50801">
    <property type="entry name" value="STAS"/>
    <property type="match status" value="1"/>
</dbReference>
<dbReference type="EMBL" id="SOIJ01000033">
    <property type="protein sequence ID" value="TET94126.1"/>
    <property type="molecule type" value="Genomic_DNA"/>
</dbReference>
<dbReference type="PANTHER" id="PTHR33495">
    <property type="entry name" value="ANTI-SIGMA FACTOR ANTAGONIST TM_1081-RELATED-RELATED"/>
    <property type="match status" value="1"/>
</dbReference>
<evidence type="ECO:0000256" key="2">
    <source>
        <dbReference type="RuleBase" id="RU003749"/>
    </source>
</evidence>
<dbReference type="InterPro" id="IPR002645">
    <property type="entry name" value="STAS_dom"/>
</dbReference>
<dbReference type="Proteomes" id="UP000316925">
    <property type="component" value="Unassembled WGS sequence"/>
</dbReference>
<accession>A0A523YRJ5</accession>
<evidence type="ECO:0000259" key="3">
    <source>
        <dbReference type="PROSITE" id="PS50801"/>
    </source>
</evidence>
<gene>
    <name evidence="4" type="ORF">E3J33_00655</name>
</gene>
<dbReference type="PANTHER" id="PTHR33495:SF2">
    <property type="entry name" value="ANTI-SIGMA FACTOR ANTAGONIST TM_1081-RELATED"/>
    <property type="match status" value="1"/>
</dbReference>
<dbReference type="Pfam" id="PF01740">
    <property type="entry name" value="STAS"/>
    <property type="match status" value="1"/>
</dbReference>
<feature type="domain" description="STAS" evidence="3">
    <location>
        <begin position="1"/>
        <end position="110"/>
    </location>
</feature>
<dbReference type="NCBIfam" id="TIGR00377">
    <property type="entry name" value="ant_ant_sig"/>
    <property type="match status" value="1"/>
</dbReference>
<reference evidence="4 5" key="1">
    <citation type="submission" date="2019-03" db="EMBL/GenBank/DDBJ databases">
        <title>Metabolic potential of uncultured bacteria and archaea associated with petroleum seepage in deep-sea sediments.</title>
        <authorList>
            <person name="Dong X."/>
            <person name="Hubert C."/>
        </authorList>
    </citation>
    <scope>NUCLEOTIDE SEQUENCE [LARGE SCALE GENOMIC DNA]</scope>
    <source>
        <strain evidence="4">E29_bin28</strain>
    </source>
</reference>